<keyword evidence="4" id="KW-1185">Reference proteome</keyword>
<dbReference type="Gene3D" id="2.60.40.10">
    <property type="entry name" value="Immunoglobulins"/>
    <property type="match status" value="1"/>
</dbReference>
<feature type="chain" id="PRO_5017809258" description="Secretion system C-terminal sorting domain-containing protein" evidence="1">
    <location>
        <begin position="23"/>
        <end position="485"/>
    </location>
</feature>
<dbReference type="OrthoDB" id="863479at2"/>
<evidence type="ECO:0000256" key="1">
    <source>
        <dbReference type="SAM" id="SignalP"/>
    </source>
</evidence>
<comment type="caution">
    <text evidence="3">The sequence shown here is derived from an EMBL/GenBank/DDBJ whole genome shotgun (WGS) entry which is preliminary data.</text>
</comment>
<protein>
    <recommendedName>
        <fullName evidence="2">Secretion system C-terminal sorting domain-containing protein</fullName>
    </recommendedName>
</protein>
<dbReference type="InterPro" id="IPR013783">
    <property type="entry name" value="Ig-like_fold"/>
</dbReference>
<accession>A0A3D8YIF5</accession>
<feature type="signal peptide" evidence="1">
    <location>
        <begin position="1"/>
        <end position="22"/>
    </location>
</feature>
<keyword evidence="1" id="KW-0732">Signal</keyword>
<feature type="domain" description="Secretion system C-terminal sorting" evidence="2">
    <location>
        <begin position="411"/>
        <end position="484"/>
    </location>
</feature>
<evidence type="ECO:0000259" key="2">
    <source>
        <dbReference type="Pfam" id="PF18962"/>
    </source>
</evidence>
<evidence type="ECO:0000313" key="3">
    <source>
        <dbReference type="EMBL" id="REA64400.1"/>
    </source>
</evidence>
<dbReference type="InterPro" id="IPR026444">
    <property type="entry name" value="Secre_tail"/>
</dbReference>
<dbReference type="NCBIfam" id="TIGR04183">
    <property type="entry name" value="Por_Secre_tail"/>
    <property type="match status" value="1"/>
</dbReference>
<evidence type="ECO:0000313" key="4">
    <source>
        <dbReference type="Proteomes" id="UP000256373"/>
    </source>
</evidence>
<gene>
    <name evidence="3" type="ORF">DSL64_02280</name>
</gene>
<reference evidence="3 4" key="1">
    <citation type="submission" date="2018-07" db="EMBL/GenBank/DDBJ databases">
        <title>Dyadobacter roseus sp. nov., isolated from rose rhizosphere soil.</title>
        <authorList>
            <person name="Chen L."/>
        </authorList>
    </citation>
    <scope>NUCLEOTIDE SEQUENCE [LARGE SCALE GENOMIC DNA]</scope>
    <source>
        <strain evidence="3 4">RS19</strain>
    </source>
</reference>
<dbReference type="RefSeq" id="WP_115829008.1">
    <property type="nucleotide sequence ID" value="NZ_QNUL01000001.1"/>
</dbReference>
<proteinExistence type="predicted"/>
<sequence length="485" mass="51637">MNNISLLAVLGVVLLATEQSSAQHALTSNGAKIIITNSTTLHVNGDTRLLSGSELKNNGNLSVSGKLTSEQTMQAGSLGTVRFNGVTTQTIDGSETFFTNNMVVDNPGGLQLNSPLRVDGNLLLTNGIVTTSSSSSPLILSESTTVDGASDNSHVNGYVQKMGVGLFSYPVGNGSKFQPVEVNLDENESGFQVKYSSGDAGTASFTTTGASNIALQSYNTQEYWDLQPVSAATGRVTVFWDATNNAPITTSENLGVFQVAHKTLSGWQNEGSSQVTGTLQSGSVTSKTISAWSPFTLGAISQAALPVTLTDFSARLSENQIVINWITTQESNASHFEIERSIDAKHFDLIGKVNAAGNSGSLASYSHIDSFKPAAAKTVYYRLRSVDTDGSFSYSRIISVKIVDQGFTSSVYPNPVLNKEPIIVESSDPADQVIIYNVLGRKLPVTTRHLSAGKIQINTSDLTDGIYLIRLESAGKTVYHRLIVL</sequence>
<organism evidence="3 4">
    <name type="scientific">Dyadobacter luteus</name>
    <dbReference type="NCBI Taxonomy" id="2259619"/>
    <lineage>
        <taxon>Bacteria</taxon>
        <taxon>Pseudomonadati</taxon>
        <taxon>Bacteroidota</taxon>
        <taxon>Cytophagia</taxon>
        <taxon>Cytophagales</taxon>
        <taxon>Spirosomataceae</taxon>
        <taxon>Dyadobacter</taxon>
    </lineage>
</organism>
<name>A0A3D8YIF5_9BACT</name>
<dbReference type="Proteomes" id="UP000256373">
    <property type="component" value="Unassembled WGS sequence"/>
</dbReference>
<dbReference type="EMBL" id="QNUL01000001">
    <property type="protein sequence ID" value="REA64400.1"/>
    <property type="molecule type" value="Genomic_DNA"/>
</dbReference>
<dbReference type="AlphaFoldDB" id="A0A3D8YIF5"/>
<dbReference type="Pfam" id="PF18962">
    <property type="entry name" value="Por_Secre_tail"/>
    <property type="match status" value="1"/>
</dbReference>